<dbReference type="InterPro" id="IPR003593">
    <property type="entry name" value="AAA+_ATPase"/>
</dbReference>
<keyword evidence="8" id="KW-1278">Translocase</keyword>
<evidence type="ECO:0000313" key="11">
    <source>
        <dbReference type="EMBL" id="NYD36231.1"/>
    </source>
</evidence>
<evidence type="ECO:0000259" key="10">
    <source>
        <dbReference type="PROSITE" id="PS50893"/>
    </source>
</evidence>
<evidence type="ECO:0000256" key="1">
    <source>
        <dbReference type="ARBA" id="ARBA00004202"/>
    </source>
</evidence>
<dbReference type="GO" id="GO:0015833">
    <property type="term" value="P:peptide transport"/>
    <property type="evidence" value="ECO:0007669"/>
    <property type="project" value="InterPro"/>
</dbReference>
<evidence type="ECO:0000313" key="12">
    <source>
        <dbReference type="Proteomes" id="UP000535890"/>
    </source>
</evidence>
<sequence length="340" mass="34848">MNAVNGASGTALVVTGLDVRFRLRGGRVVRAATDVDVTLRRGRLLALVGESGCGKSVLTEALTGLLPGNAEVRGSAVLEPGPDGPGDGGRAEGLDLLTASEAELRDTVRGRRVGLVGQSAGTFLTPTRTVGAQLREAVRFLGGTATAEELAARAGLPTSALDDYPHELSGGTAQRAGLAVALAGDPEVLLADEPTAGLDRPLVDRTTDLLVDLAREGRAVLLITHDLRAVQRIAATGPVDLAVMYASRIVETGPAAEVFAHPWHPYTDGLIGALPGERFEPIPGHPPELSDLPSGCPFRPRCPHAPVAAPAPAGHRPCTDDPTLVSHGGRAVACAPGGPA</sequence>
<keyword evidence="5" id="KW-0997">Cell inner membrane</keyword>
<comment type="similarity">
    <text evidence="2">Belongs to the ABC transporter superfamily.</text>
</comment>
<keyword evidence="12" id="KW-1185">Reference proteome</keyword>
<dbReference type="PANTHER" id="PTHR43297">
    <property type="entry name" value="OLIGOPEPTIDE TRANSPORT ATP-BINDING PROTEIN APPD"/>
    <property type="match status" value="1"/>
</dbReference>
<keyword evidence="3" id="KW-0813">Transport</keyword>
<dbReference type="Pfam" id="PF00005">
    <property type="entry name" value="ABC_tran"/>
    <property type="match status" value="1"/>
</dbReference>
<comment type="caution">
    <text evidence="11">The sequence shown here is derived from an EMBL/GenBank/DDBJ whole genome shotgun (WGS) entry which is preliminary data.</text>
</comment>
<dbReference type="Pfam" id="PF08352">
    <property type="entry name" value="oligo_HPY"/>
    <property type="match status" value="1"/>
</dbReference>
<dbReference type="EMBL" id="JACCBN010000001">
    <property type="protein sequence ID" value="NYD36231.1"/>
    <property type="molecule type" value="Genomic_DNA"/>
</dbReference>
<dbReference type="Proteomes" id="UP000535890">
    <property type="component" value="Unassembled WGS sequence"/>
</dbReference>
<keyword evidence="7 11" id="KW-0067">ATP-binding</keyword>
<dbReference type="NCBIfam" id="TIGR01727">
    <property type="entry name" value="oligo_HPY"/>
    <property type="match status" value="1"/>
</dbReference>
<evidence type="ECO:0000256" key="2">
    <source>
        <dbReference type="ARBA" id="ARBA00005417"/>
    </source>
</evidence>
<dbReference type="InterPro" id="IPR050388">
    <property type="entry name" value="ABC_Ni/Peptide_Import"/>
</dbReference>
<dbReference type="AlphaFoldDB" id="A0A7Y9J5P1"/>
<name>A0A7Y9J5P1_9PSEU</name>
<dbReference type="GO" id="GO:0005524">
    <property type="term" value="F:ATP binding"/>
    <property type="evidence" value="ECO:0007669"/>
    <property type="project" value="UniProtKB-KW"/>
</dbReference>
<evidence type="ECO:0000256" key="5">
    <source>
        <dbReference type="ARBA" id="ARBA00022519"/>
    </source>
</evidence>
<protein>
    <submittedName>
        <fullName evidence="11">Peptide/nickel transport system ATP-binding protein</fullName>
    </submittedName>
</protein>
<keyword evidence="9" id="KW-0472">Membrane</keyword>
<keyword evidence="6" id="KW-0547">Nucleotide-binding</keyword>
<feature type="domain" description="ABC transporter" evidence="10">
    <location>
        <begin position="14"/>
        <end position="271"/>
    </location>
</feature>
<dbReference type="Gene3D" id="3.40.50.300">
    <property type="entry name" value="P-loop containing nucleotide triphosphate hydrolases"/>
    <property type="match status" value="1"/>
</dbReference>
<proteinExistence type="inferred from homology"/>
<gene>
    <name evidence="11" type="ORF">BJ983_002333</name>
</gene>
<dbReference type="InterPro" id="IPR003439">
    <property type="entry name" value="ABC_transporter-like_ATP-bd"/>
</dbReference>
<comment type="subcellular location">
    <subcellularLocation>
        <location evidence="1">Cell membrane</location>
        <topology evidence="1">Peripheral membrane protein</topology>
    </subcellularLocation>
</comment>
<dbReference type="PANTHER" id="PTHR43297:SF14">
    <property type="entry name" value="ATPASE AAA-TYPE CORE DOMAIN-CONTAINING PROTEIN"/>
    <property type="match status" value="1"/>
</dbReference>
<dbReference type="PROSITE" id="PS50893">
    <property type="entry name" value="ABC_TRANSPORTER_2"/>
    <property type="match status" value="1"/>
</dbReference>
<dbReference type="GO" id="GO:0005886">
    <property type="term" value="C:plasma membrane"/>
    <property type="evidence" value="ECO:0007669"/>
    <property type="project" value="UniProtKB-SubCell"/>
</dbReference>
<dbReference type="InterPro" id="IPR013563">
    <property type="entry name" value="Oligopep_ABC_C"/>
</dbReference>
<dbReference type="SMART" id="SM00382">
    <property type="entry name" value="AAA"/>
    <property type="match status" value="1"/>
</dbReference>
<organism evidence="11 12">
    <name type="scientific">Actinomycetospora corticicola</name>
    <dbReference type="NCBI Taxonomy" id="663602"/>
    <lineage>
        <taxon>Bacteria</taxon>
        <taxon>Bacillati</taxon>
        <taxon>Actinomycetota</taxon>
        <taxon>Actinomycetes</taxon>
        <taxon>Pseudonocardiales</taxon>
        <taxon>Pseudonocardiaceae</taxon>
        <taxon>Actinomycetospora</taxon>
    </lineage>
</organism>
<accession>A0A7Y9J5P1</accession>
<evidence type="ECO:0000256" key="7">
    <source>
        <dbReference type="ARBA" id="ARBA00022840"/>
    </source>
</evidence>
<dbReference type="RefSeq" id="WP_343054039.1">
    <property type="nucleotide sequence ID" value="NZ_BAABHP010000007.1"/>
</dbReference>
<evidence type="ECO:0000256" key="8">
    <source>
        <dbReference type="ARBA" id="ARBA00022967"/>
    </source>
</evidence>
<dbReference type="GO" id="GO:0016887">
    <property type="term" value="F:ATP hydrolysis activity"/>
    <property type="evidence" value="ECO:0007669"/>
    <property type="project" value="InterPro"/>
</dbReference>
<dbReference type="CDD" id="cd03257">
    <property type="entry name" value="ABC_NikE_OppD_transporters"/>
    <property type="match status" value="1"/>
</dbReference>
<dbReference type="SUPFAM" id="SSF52540">
    <property type="entry name" value="P-loop containing nucleoside triphosphate hydrolases"/>
    <property type="match status" value="1"/>
</dbReference>
<evidence type="ECO:0000256" key="3">
    <source>
        <dbReference type="ARBA" id="ARBA00022448"/>
    </source>
</evidence>
<evidence type="ECO:0000256" key="6">
    <source>
        <dbReference type="ARBA" id="ARBA00022741"/>
    </source>
</evidence>
<evidence type="ECO:0000256" key="4">
    <source>
        <dbReference type="ARBA" id="ARBA00022475"/>
    </source>
</evidence>
<evidence type="ECO:0000256" key="9">
    <source>
        <dbReference type="ARBA" id="ARBA00023136"/>
    </source>
</evidence>
<reference evidence="11 12" key="1">
    <citation type="submission" date="2020-07" db="EMBL/GenBank/DDBJ databases">
        <title>Sequencing the genomes of 1000 actinobacteria strains.</title>
        <authorList>
            <person name="Klenk H.-P."/>
        </authorList>
    </citation>
    <scope>NUCLEOTIDE SEQUENCE [LARGE SCALE GENOMIC DNA]</scope>
    <source>
        <strain evidence="11 12">DSM 45772</strain>
    </source>
</reference>
<keyword evidence="4" id="KW-1003">Cell membrane</keyword>
<dbReference type="InterPro" id="IPR027417">
    <property type="entry name" value="P-loop_NTPase"/>
</dbReference>